<dbReference type="EMBL" id="JAQNDI010000004">
    <property type="protein sequence ID" value="MDC0692733.1"/>
    <property type="molecule type" value="Genomic_DNA"/>
</dbReference>
<reference evidence="2 3" key="1">
    <citation type="submission" date="2023-01" db="EMBL/GenBank/DDBJ databases">
        <authorList>
            <person name="Dale J."/>
        </authorList>
    </citation>
    <scope>NUCLEOTIDE SEQUENCE [LARGE SCALE GENOMIC DNA]</scope>
    <source>
        <strain evidence="2 3">2022EL-01098</strain>
    </source>
</reference>
<accession>A0ABT5CMG5</accession>
<proteinExistence type="predicted"/>
<comment type="caution">
    <text evidence="2">The sequence shown here is derived from an EMBL/GenBank/DDBJ whole genome shotgun (WGS) entry which is preliminary data.</text>
</comment>
<evidence type="ECO:0000313" key="3">
    <source>
        <dbReference type="Proteomes" id="UP001221816"/>
    </source>
</evidence>
<evidence type="ECO:0000256" key="1">
    <source>
        <dbReference type="SAM" id="MobiDB-lite"/>
    </source>
</evidence>
<protein>
    <submittedName>
        <fullName evidence="2">Uncharacterized protein</fullName>
    </submittedName>
</protein>
<gene>
    <name evidence="2" type="ORF">PIK62_08815</name>
</gene>
<evidence type="ECO:0000313" key="2">
    <source>
        <dbReference type="EMBL" id="MDC0692733.1"/>
    </source>
</evidence>
<dbReference type="RefSeq" id="WP_185939752.1">
    <property type="nucleotide sequence ID" value="NZ_CABGGY010000001.1"/>
</dbReference>
<sequence length="71" mass="7563">MRGNPARTLAAETAGAGEGPAPLTRLRAQLTALAMEEQLLLEDIAAGNHARGERLETIEQGEVRIRCLIAV</sequence>
<name>A0ABT5CMG5_9ENTR</name>
<organism evidence="2 3">
    <name type="scientific">Klebsiella pasteurii</name>
    <dbReference type="NCBI Taxonomy" id="2587529"/>
    <lineage>
        <taxon>Bacteria</taxon>
        <taxon>Pseudomonadati</taxon>
        <taxon>Pseudomonadota</taxon>
        <taxon>Gammaproteobacteria</taxon>
        <taxon>Enterobacterales</taxon>
        <taxon>Enterobacteriaceae</taxon>
        <taxon>Klebsiella/Raoultella group</taxon>
        <taxon>Klebsiella</taxon>
    </lineage>
</organism>
<dbReference type="Proteomes" id="UP001221816">
    <property type="component" value="Unassembled WGS sequence"/>
</dbReference>
<keyword evidence="3" id="KW-1185">Reference proteome</keyword>
<feature type="region of interest" description="Disordered" evidence="1">
    <location>
        <begin position="1"/>
        <end position="21"/>
    </location>
</feature>